<dbReference type="GO" id="GO:0008270">
    <property type="term" value="F:zinc ion binding"/>
    <property type="evidence" value="ECO:0007669"/>
    <property type="project" value="UniProtKB-KW"/>
</dbReference>
<dbReference type="Gene3D" id="3.30.50.10">
    <property type="entry name" value="Erythroid Transcription Factor GATA-1, subunit A"/>
    <property type="match status" value="1"/>
</dbReference>
<evidence type="ECO:0000313" key="14">
    <source>
        <dbReference type="EMBL" id="TMS37814.1"/>
    </source>
</evidence>
<dbReference type="AlphaFoldDB" id="A0A4U8UXL1"/>
<evidence type="ECO:0000256" key="11">
    <source>
        <dbReference type="RuleBase" id="RU004334"/>
    </source>
</evidence>
<comment type="caution">
    <text evidence="14">The sequence shown here is derived from an EMBL/GenBank/DDBJ whole genome shotgun (WGS) entry which is preliminary data.</text>
</comment>
<evidence type="ECO:0000256" key="4">
    <source>
        <dbReference type="ARBA" id="ARBA00022771"/>
    </source>
</evidence>
<keyword evidence="9 11" id="KW-0675">Receptor</keyword>
<evidence type="ECO:0008006" key="16">
    <source>
        <dbReference type="Google" id="ProtNLM"/>
    </source>
</evidence>
<reference evidence="14 15" key="2">
    <citation type="journal article" date="2019" name="G3 (Bethesda)">
        <title>Hybrid Assembly of the Genome of the Entomopathogenic Nematode Steinernema carpocapsae Identifies the X-Chromosome.</title>
        <authorList>
            <person name="Serra L."/>
            <person name="Macchietto M."/>
            <person name="Macias-Munoz A."/>
            <person name="McGill C.J."/>
            <person name="Rodriguez I.M."/>
            <person name="Rodriguez B."/>
            <person name="Murad R."/>
            <person name="Mortazavi A."/>
        </authorList>
    </citation>
    <scope>NUCLEOTIDE SEQUENCE [LARGE SCALE GENOMIC DNA]</scope>
    <source>
        <strain evidence="14 15">ALL</strain>
    </source>
</reference>
<comment type="subcellular location">
    <subcellularLocation>
        <location evidence="1 11">Nucleus</location>
    </subcellularLocation>
</comment>
<dbReference type="Pfam" id="PF00105">
    <property type="entry name" value="zf-C4"/>
    <property type="match status" value="1"/>
</dbReference>
<dbReference type="PANTHER" id="PTHR47630">
    <property type="entry name" value="NUCLEAR HORMONE RECEPTOR FAMILY-RELATED-RELATED"/>
    <property type="match status" value="1"/>
</dbReference>
<protein>
    <recommendedName>
        <fullName evidence="16">Nuclear receptor domain-containing protein</fullName>
    </recommendedName>
</protein>
<evidence type="ECO:0000256" key="3">
    <source>
        <dbReference type="ARBA" id="ARBA00022723"/>
    </source>
</evidence>
<dbReference type="Proteomes" id="UP000298663">
    <property type="component" value="Unassembled WGS sequence"/>
</dbReference>
<keyword evidence="6 11" id="KW-0805">Transcription regulation</keyword>
<evidence type="ECO:0000259" key="12">
    <source>
        <dbReference type="PROSITE" id="PS51030"/>
    </source>
</evidence>
<dbReference type="PROSITE" id="PS51843">
    <property type="entry name" value="NR_LBD"/>
    <property type="match status" value="1"/>
</dbReference>
<evidence type="ECO:0000256" key="2">
    <source>
        <dbReference type="ARBA" id="ARBA00005993"/>
    </source>
</evidence>
<dbReference type="GO" id="GO:0003700">
    <property type="term" value="F:DNA-binding transcription factor activity"/>
    <property type="evidence" value="ECO:0007669"/>
    <property type="project" value="InterPro"/>
</dbReference>
<dbReference type="PANTHER" id="PTHR47630:SF6">
    <property type="entry name" value="NUCLEAR HORMONE RECEPTOR FAMILY"/>
    <property type="match status" value="1"/>
</dbReference>
<keyword evidence="10 11" id="KW-0539">Nucleus</keyword>
<keyword evidence="8 11" id="KW-0804">Transcription</keyword>
<dbReference type="InterPro" id="IPR052499">
    <property type="entry name" value="C.elegans_NHRs"/>
</dbReference>
<dbReference type="OrthoDB" id="5798272at2759"/>
<reference evidence="14 15" key="1">
    <citation type="journal article" date="2015" name="Genome Biol.">
        <title>Comparative genomics of Steinernema reveals deeply conserved gene regulatory networks.</title>
        <authorList>
            <person name="Dillman A.R."/>
            <person name="Macchietto M."/>
            <person name="Porter C.F."/>
            <person name="Rogers A."/>
            <person name="Williams B."/>
            <person name="Antoshechkin I."/>
            <person name="Lee M.M."/>
            <person name="Goodwin Z."/>
            <person name="Lu X."/>
            <person name="Lewis E.E."/>
            <person name="Goodrich-Blair H."/>
            <person name="Stock S.P."/>
            <person name="Adams B.J."/>
            <person name="Sternberg P.W."/>
            <person name="Mortazavi A."/>
        </authorList>
    </citation>
    <scope>NUCLEOTIDE SEQUENCE [LARGE SCALE GENOMIC DNA]</scope>
    <source>
        <strain evidence="14 15">ALL</strain>
    </source>
</reference>
<dbReference type="PROSITE" id="PS51030">
    <property type="entry name" value="NUCLEAR_REC_DBD_2"/>
    <property type="match status" value="1"/>
</dbReference>
<keyword evidence="15" id="KW-1185">Reference proteome</keyword>
<evidence type="ECO:0000256" key="9">
    <source>
        <dbReference type="ARBA" id="ARBA00023170"/>
    </source>
</evidence>
<dbReference type="InterPro" id="IPR049636">
    <property type="entry name" value="HNF4-like_DBD"/>
</dbReference>
<evidence type="ECO:0000256" key="5">
    <source>
        <dbReference type="ARBA" id="ARBA00022833"/>
    </source>
</evidence>
<dbReference type="InterPro" id="IPR035500">
    <property type="entry name" value="NHR-like_dom_sf"/>
</dbReference>
<proteinExistence type="inferred from homology"/>
<feature type="domain" description="Nuclear receptor" evidence="12">
    <location>
        <begin position="10"/>
        <end position="85"/>
    </location>
</feature>
<organism evidence="14 15">
    <name type="scientific">Steinernema carpocapsae</name>
    <name type="common">Entomopathogenic nematode</name>
    <dbReference type="NCBI Taxonomy" id="34508"/>
    <lineage>
        <taxon>Eukaryota</taxon>
        <taxon>Metazoa</taxon>
        <taxon>Ecdysozoa</taxon>
        <taxon>Nematoda</taxon>
        <taxon>Chromadorea</taxon>
        <taxon>Rhabditida</taxon>
        <taxon>Tylenchina</taxon>
        <taxon>Panagrolaimomorpha</taxon>
        <taxon>Strongyloidoidea</taxon>
        <taxon>Steinernematidae</taxon>
        <taxon>Steinernema</taxon>
    </lineage>
</organism>
<dbReference type="PROSITE" id="PS00031">
    <property type="entry name" value="NUCLEAR_REC_DBD_1"/>
    <property type="match status" value="1"/>
</dbReference>
<feature type="domain" description="NR LBD" evidence="13">
    <location>
        <begin position="208"/>
        <end position="437"/>
    </location>
</feature>
<keyword evidence="7 11" id="KW-0238">DNA-binding</keyword>
<dbReference type="SUPFAM" id="SSF57716">
    <property type="entry name" value="Glucocorticoid receptor-like (DNA-binding domain)"/>
    <property type="match status" value="1"/>
</dbReference>
<evidence type="ECO:0000259" key="13">
    <source>
        <dbReference type="PROSITE" id="PS51843"/>
    </source>
</evidence>
<keyword evidence="3 11" id="KW-0479">Metal-binding</keyword>
<dbReference type="Gene3D" id="1.10.565.10">
    <property type="entry name" value="Retinoid X Receptor"/>
    <property type="match status" value="1"/>
</dbReference>
<keyword evidence="4 11" id="KW-0863">Zinc-finger</keyword>
<dbReference type="GO" id="GO:0000978">
    <property type="term" value="F:RNA polymerase II cis-regulatory region sequence-specific DNA binding"/>
    <property type="evidence" value="ECO:0007669"/>
    <property type="project" value="InterPro"/>
</dbReference>
<evidence type="ECO:0000313" key="15">
    <source>
        <dbReference type="Proteomes" id="UP000298663"/>
    </source>
</evidence>
<dbReference type="InterPro" id="IPR000536">
    <property type="entry name" value="Nucl_hrmn_rcpt_lig-bd"/>
</dbReference>
<dbReference type="GO" id="GO:0005634">
    <property type="term" value="C:nucleus"/>
    <property type="evidence" value="ECO:0007669"/>
    <property type="project" value="UniProtKB-SubCell"/>
</dbReference>
<name>A0A4U8UXL1_STECR</name>
<gene>
    <name evidence="14" type="ORF">L596_004671</name>
</gene>
<dbReference type="InterPro" id="IPR013088">
    <property type="entry name" value="Znf_NHR/GATA"/>
</dbReference>
<accession>A0A4U8UXL1</accession>
<dbReference type="SUPFAM" id="SSF48508">
    <property type="entry name" value="Nuclear receptor ligand-binding domain"/>
    <property type="match status" value="1"/>
</dbReference>
<dbReference type="PRINTS" id="PR00047">
    <property type="entry name" value="STROIDFINGER"/>
</dbReference>
<dbReference type="SMART" id="SM00399">
    <property type="entry name" value="ZnF_C4"/>
    <property type="match status" value="1"/>
</dbReference>
<dbReference type="Pfam" id="PF00104">
    <property type="entry name" value="Hormone_recep"/>
    <property type="match status" value="1"/>
</dbReference>
<evidence type="ECO:0000256" key="8">
    <source>
        <dbReference type="ARBA" id="ARBA00023163"/>
    </source>
</evidence>
<dbReference type="InterPro" id="IPR001628">
    <property type="entry name" value="Znf_hrmn_rcpt"/>
</dbReference>
<evidence type="ECO:0000256" key="6">
    <source>
        <dbReference type="ARBA" id="ARBA00023015"/>
    </source>
</evidence>
<evidence type="ECO:0000256" key="7">
    <source>
        <dbReference type="ARBA" id="ARBA00023125"/>
    </source>
</evidence>
<dbReference type="SMART" id="SM00430">
    <property type="entry name" value="HOLI"/>
    <property type="match status" value="1"/>
</dbReference>
<dbReference type="CDD" id="cd06960">
    <property type="entry name" value="NR_DBD_HNF4A"/>
    <property type="match status" value="1"/>
</dbReference>
<comment type="similarity">
    <text evidence="2 11">Belongs to the nuclear hormone receptor family.</text>
</comment>
<dbReference type="EMBL" id="AZBU02000001">
    <property type="protein sequence ID" value="TMS37814.1"/>
    <property type="molecule type" value="Genomic_DNA"/>
</dbReference>
<dbReference type="CDD" id="cd06157">
    <property type="entry name" value="NR_LBD"/>
    <property type="match status" value="1"/>
</dbReference>
<evidence type="ECO:0000256" key="10">
    <source>
        <dbReference type="ARBA" id="ARBA00023242"/>
    </source>
</evidence>
<evidence type="ECO:0000256" key="1">
    <source>
        <dbReference type="ARBA" id="ARBA00004123"/>
    </source>
</evidence>
<keyword evidence="5 11" id="KW-0862">Zinc</keyword>
<sequence>MGCQGVRPPDRSCLVCGERGGSKHYGSYCCSGCKGFFRRTIRFKKVYKCMSENSCLIEKEYRNCCRACRFQKCMDVGLNPLLVHSDRGVTVDDDIPTVVPEVGAFAETKKSPTFLLADSPTDVICLDDVSPLTPRLPICGPFSTVNNQLALVATNIVPLPDLDDTRSICRYFVMVERLCDDFVDMSLNSSSPQTDRYSLNVPAEIAFDQPRAITHRYKIDWTPKCFLQASGLKKVWCRIVGHFADWASHIPELAKLDDNDKMRMLIGRSIPCIWFLIGHRSLINNTDGLSLSAGTYFPADEAQQKYVDEEILTLCKSLCDLLMSDFVKPMREMKTTEAEYALIRVLSFFIPVPRLSPAGREIIASGRNKYLSVLSDLVKKTHPHFGFAQVVDRIGKLLMLIPVVEKISQIEDDTLGMMTVFNVAEMQGELPFEIHVRKNM</sequence>